<dbReference type="AlphaFoldDB" id="A0A1X6PCM0"/>
<proteinExistence type="predicted"/>
<evidence type="ECO:0000313" key="3">
    <source>
        <dbReference type="Proteomes" id="UP000218209"/>
    </source>
</evidence>
<feature type="compositionally biased region" description="Basic and acidic residues" evidence="1">
    <location>
        <begin position="98"/>
        <end position="132"/>
    </location>
</feature>
<dbReference type="Proteomes" id="UP000218209">
    <property type="component" value="Unassembled WGS sequence"/>
</dbReference>
<protein>
    <submittedName>
        <fullName evidence="2">Uncharacterized protein</fullName>
    </submittedName>
</protein>
<evidence type="ECO:0000256" key="1">
    <source>
        <dbReference type="SAM" id="MobiDB-lite"/>
    </source>
</evidence>
<accession>A0A1X6PCM0</accession>
<feature type="compositionally biased region" description="Basic and acidic residues" evidence="1">
    <location>
        <begin position="149"/>
        <end position="163"/>
    </location>
</feature>
<evidence type="ECO:0000313" key="2">
    <source>
        <dbReference type="EMBL" id="OSX78631.1"/>
    </source>
</evidence>
<keyword evidence="3" id="KW-1185">Reference proteome</keyword>
<name>A0A1X6PCM0_PORUM</name>
<gene>
    <name evidence="2" type="ORF">BU14_0104s0005</name>
</gene>
<reference evidence="2 3" key="1">
    <citation type="submission" date="2017-03" db="EMBL/GenBank/DDBJ databases">
        <title>WGS assembly of Porphyra umbilicalis.</title>
        <authorList>
            <person name="Brawley S.H."/>
            <person name="Blouin N.A."/>
            <person name="Ficko-Blean E."/>
            <person name="Wheeler G.L."/>
            <person name="Lohr M."/>
            <person name="Goodson H.V."/>
            <person name="Jenkins J.W."/>
            <person name="Blaby-Haas C.E."/>
            <person name="Helliwell K.E."/>
            <person name="Chan C."/>
            <person name="Marriage T."/>
            <person name="Bhattacharya D."/>
            <person name="Klein A.S."/>
            <person name="Badis Y."/>
            <person name="Brodie J."/>
            <person name="Cao Y."/>
            <person name="Collen J."/>
            <person name="Dittami S.M."/>
            <person name="Gachon C.M."/>
            <person name="Green B.R."/>
            <person name="Karpowicz S."/>
            <person name="Kim J.W."/>
            <person name="Kudahl U."/>
            <person name="Lin S."/>
            <person name="Michel G."/>
            <person name="Mittag M."/>
            <person name="Olson B.J."/>
            <person name="Pangilinan J."/>
            <person name="Peng Y."/>
            <person name="Qiu H."/>
            <person name="Shu S."/>
            <person name="Singer J.T."/>
            <person name="Smith A.G."/>
            <person name="Sprecher B.N."/>
            <person name="Wagner V."/>
            <person name="Wang W."/>
            <person name="Wang Z.-Y."/>
            <person name="Yan J."/>
            <person name="Yarish C."/>
            <person name="Zoeuner-Riek S."/>
            <person name="Zhuang Y."/>
            <person name="Zou Y."/>
            <person name="Lindquist E.A."/>
            <person name="Grimwood J."/>
            <person name="Barry K."/>
            <person name="Rokhsar D.S."/>
            <person name="Schmutz J."/>
            <person name="Stiller J.W."/>
            <person name="Grossman A.R."/>
            <person name="Prochnik S.E."/>
        </authorList>
    </citation>
    <scope>NUCLEOTIDE SEQUENCE [LARGE SCALE GENOMIC DNA]</scope>
    <source>
        <strain evidence="2">4086291</strain>
    </source>
</reference>
<sequence>MTRCRRATRLAFRVPLETNGAVGCHAGEGGDERVRIRRKVGGDAGWRGDGWRSRRGLPVVIRRRGRAAAGTGHGGPREWVGGGDDWHALLAAVVEVEPNEREGGGRHEGKDHPRDGRQGGLRCARDAGDRGGQRSGPWLLEGGRHRHGGRGEEGGAEDPRDETIAADGQRGGGHGGRAVRVGWSTAEVGTGMGKGVDPSGTGNPKAASAPRRRTCAFEGGRRLSTAGGHAATEPRSHGAGTLRRHSDRRGGTGGRRARCRCHAPAPLRPATKGPRAYRLLAPPQRRTAGRGPQPTT</sequence>
<dbReference type="EMBL" id="KV918808">
    <property type="protein sequence ID" value="OSX78631.1"/>
    <property type="molecule type" value="Genomic_DNA"/>
</dbReference>
<feature type="region of interest" description="Disordered" evidence="1">
    <location>
        <begin position="98"/>
        <end position="296"/>
    </location>
</feature>
<organism evidence="2 3">
    <name type="scientific">Porphyra umbilicalis</name>
    <name type="common">Purple laver</name>
    <name type="synonym">Red alga</name>
    <dbReference type="NCBI Taxonomy" id="2786"/>
    <lineage>
        <taxon>Eukaryota</taxon>
        <taxon>Rhodophyta</taxon>
        <taxon>Bangiophyceae</taxon>
        <taxon>Bangiales</taxon>
        <taxon>Bangiaceae</taxon>
        <taxon>Porphyra</taxon>
    </lineage>
</organism>